<dbReference type="SMART" id="SM01003">
    <property type="entry name" value="AlaDh_PNT_N"/>
    <property type="match status" value="1"/>
</dbReference>
<evidence type="ECO:0000313" key="10">
    <source>
        <dbReference type="EMBL" id="VVE22510.1"/>
    </source>
</evidence>
<accession>A0ABY6W3L0</accession>
<name>A0ABY6W3L0_9BURK</name>
<evidence type="ECO:0000313" key="11">
    <source>
        <dbReference type="Proteomes" id="UP000366065"/>
    </source>
</evidence>
<comment type="function">
    <text evidence="1">The transhydrogenation between NADH and NADP is coupled to respiration and ATP hydrolysis and functions as a proton pump across the membrane.</text>
</comment>
<keyword evidence="3" id="KW-0547">Nucleotide-binding</keyword>
<reference evidence="10 11" key="1">
    <citation type="submission" date="2019-08" db="EMBL/GenBank/DDBJ databases">
        <authorList>
            <person name="Peeters C."/>
        </authorList>
    </citation>
    <scope>NUCLEOTIDE SEQUENCE [LARGE SCALE GENOMIC DNA]</scope>
    <source>
        <strain evidence="10 11">LMG 20602</strain>
    </source>
</reference>
<gene>
    <name evidence="10" type="ORF">PCA20602_03217</name>
</gene>
<dbReference type="Proteomes" id="UP000366065">
    <property type="component" value="Unassembled WGS sequence"/>
</dbReference>
<evidence type="ECO:0000256" key="2">
    <source>
        <dbReference type="ARBA" id="ARBA00012943"/>
    </source>
</evidence>
<dbReference type="RefSeq" id="WP_150722066.1">
    <property type="nucleotide sequence ID" value="NZ_CABPRV010000007.1"/>
</dbReference>
<dbReference type="PANTHER" id="PTHR10160">
    <property type="entry name" value="NAD(P) TRANSHYDROGENASE"/>
    <property type="match status" value="1"/>
</dbReference>
<dbReference type="PANTHER" id="PTHR10160:SF19">
    <property type="entry name" value="PROTON-TRANSLOCATING NAD(P)(+) TRANSHYDROGENASE"/>
    <property type="match status" value="1"/>
</dbReference>
<dbReference type="Gene3D" id="3.40.50.720">
    <property type="entry name" value="NAD(P)-binding Rossmann-like Domain"/>
    <property type="match status" value="2"/>
</dbReference>
<evidence type="ECO:0000256" key="3">
    <source>
        <dbReference type="ARBA" id="ARBA00022741"/>
    </source>
</evidence>
<organism evidence="10 11">
    <name type="scientific">Pandoraea capi</name>
    <dbReference type="NCBI Taxonomy" id="2508286"/>
    <lineage>
        <taxon>Bacteria</taxon>
        <taxon>Pseudomonadati</taxon>
        <taxon>Pseudomonadota</taxon>
        <taxon>Betaproteobacteria</taxon>
        <taxon>Burkholderiales</taxon>
        <taxon>Burkholderiaceae</taxon>
        <taxon>Pandoraea</taxon>
    </lineage>
</organism>
<protein>
    <recommendedName>
        <fullName evidence="2">proton-translocating NAD(P)(+) transhydrogenase</fullName>
        <ecNumber evidence="2">7.1.1.1</ecNumber>
    </recommendedName>
</protein>
<dbReference type="InterPro" id="IPR007886">
    <property type="entry name" value="AlaDH/PNT_N"/>
</dbReference>
<dbReference type="SUPFAM" id="SSF51735">
    <property type="entry name" value="NAD(P)-binding Rossmann-fold domains"/>
    <property type="match status" value="1"/>
</dbReference>
<keyword evidence="11" id="KW-1185">Reference proteome</keyword>
<dbReference type="Pfam" id="PF01262">
    <property type="entry name" value="AlaDh_PNT_C"/>
    <property type="match status" value="1"/>
</dbReference>
<proteinExistence type="predicted"/>
<keyword evidence="5" id="KW-1278">Translocase</keyword>
<comment type="catalytic activity">
    <reaction evidence="7">
        <text>NAD(+) + NADPH + H(+)(in) = NADH + NADP(+) + H(+)(out)</text>
        <dbReference type="Rhea" id="RHEA:47992"/>
        <dbReference type="ChEBI" id="CHEBI:15378"/>
        <dbReference type="ChEBI" id="CHEBI:57540"/>
        <dbReference type="ChEBI" id="CHEBI:57783"/>
        <dbReference type="ChEBI" id="CHEBI:57945"/>
        <dbReference type="ChEBI" id="CHEBI:58349"/>
        <dbReference type="EC" id="7.1.1.1"/>
    </reaction>
</comment>
<evidence type="ECO:0000259" key="8">
    <source>
        <dbReference type="SMART" id="SM01002"/>
    </source>
</evidence>
<evidence type="ECO:0000256" key="1">
    <source>
        <dbReference type="ARBA" id="ARBA00003943"/>
    </source>
</evidence>
<evidence type="ECO:0000256" key="7">
    <source>
        <dbReference type="ARBA" id="ARBA00048202"/>
    </source>
</evidence>
<dbReference type="SUPFAM" id="SSF52283">
    <property type="entry name" value="Formate/glycerate dehydrogenase catalytic domain-like"/>
    <property type="match status" value="1"/>
</dbReference>
<evidence type="ECO:0000256" key="5">
    <source>
        <dbReference type="ARBA" id="ARBA00022967"/>
    </source>
</evidence>
<dbReference type="Pfam" id="PF05222">
    <property type="entry name" value="AlaDh_PNT_N"/>
    <property type="match status" value="1"/>
</dbReference>
<evidence type="ECO:0000256" key="6">
    <source>
        <dbReference type="ARBA" id="ARBA00023027"/>
    </source>
</evidence>
<keyword evidence="6" id="KW-0520">NAD</keyword>
<feature type="domain" description="Alanine dehydrogenase/pyridine nucleotide transhydrogenase N-terminal" evidence="9">
    <location>
        <begin position="4"/>
        <end position="136"/>
    </location>
</feature>
<dbReference type="InterPro" id="IPR036291">
    <property type="entry name" value="NAD(P)-bd_dom_sf"/>
</dbReference>
<dbReference type="EC" id="7.1.1.1" evidence="2"/>
<comment type="caution">
    <text evidence="10">The sequence shown here is derived from an EMBL/GenBank/DDBJ whole genome shotgun (WGS) entry which is preliminary data.</text>
</comment>
<dbReference type="SMART" id="SM01002">
    <property type="entry name" value="AlaDh_PNT_C"/>
    <property type="match status" value="1"/>
</dbReference>
<evidence type="ECO:0000256" key="4">
    <source>
        <dbReference type="ARBA" id="ARBA00022857"/>
    </source>
</evidence>
<dbReference type="NCBIfam" id="NF006942">
    <property type="entry name" value="PRK09424.1"/>
    <property type="match status" value="1"/>
</dbReference>
<dbReference type="InterPro" id="IPR007698">
    <property type="entry name" value="AlaDH/PNT_NAD(H)-bd"/>
</dbReference>
<evidence type="ECO:0000259" key="9">
    <source>
        <dbReference type="SMART" id="SM01003"/>
    </source>
</evidence>
<keyword evidence="4" id="KW-0521">NADP</keyword>
<feature type="domain" description="Alanine dehydrogenase/pyridine nucleotide transhydrogenase NAD(H)-binding" evidence="8">
    <location>
        <begin position="145"/>
        <end position="318"/>
    </location>
</feature>
<dbReference type="EMBL" id="CABPRV010000007">
    <property type="protein sequence ID" value="VVE22510.1"/>
    <property type="molecule type" value="Genomic_DNA"/>
</dbReference>
<sequence>MKIGIPAETLAGESRVAATPETVKKLVASGHQIVIGRGAGDAASVPDAAFEAAGATLGSAADALGAELVLKVRAPSPEELAQIPRGSVIVGMLNPFDAENNARMAAAGVTAFALEAAPRTTRAQSMDVLSSQANIAGYKAVMLAANLYQRFMPMLMTAAGTVKAARLVVLGAGVAGLQAIATAKRLGAVIEASDVRPAVREQIESLGAKFIDVPFETDEEREIAKGVGGYARPMPAAWLARQAQLVHTRLTQADIVISTALIPGRAAPTLIAEDTVKAMKPGSVIIDLAAGRGANGGGNCPLSVADEVVKVHGVTIAGYTNLAGMVAADASALYARNVLDFLKLVIDKEGKLVIDTNDDIVAACLMCRDGQVLRAA</sequence>
<dbReference type="CDD" id="cd05304">
    <property type="entry name" value="Rubrum_tdh"/>
    <property type="match status" value="1"/>
</dbReference>